<name>A0A397JJ05_9GLOM</name>
<protein>
    <submittedName>
        <fullName evidence="1">Uncharacterized protein</fullName>
    </submittedName>
</protein>
<organism evidence="1 2">
    <name type="scientific">Diversispora epigaea</name>
    <dbReference type="NCBI Taxonomy" id="1348612"/>
    <lineage>
        <taxon>Eukaryota</taxon>
        <taxon>Fungi</taxon>
        <taxon>Fungi incertae sedis</taxon>
        <taxon>Mucoromycota</taxon>
        <taxon>Glomeromycotina</taxon>
        <taxon>Glomeromycetes</taxon>
        <taxon>Diversisporales</taxon>
        <taxon>Diversisporaceae</taxon>
        <taxon>Diversispora</taxon>
    </lineage>
</organism>
<reference evidence="1 2" key="1">
    <citation type="submission" date="2018-08" db="EMBL/GenBank/DDBJ databases">
        <title>Genome and evolution of the arbuscular mycorrhizal fungus Diversispora epigaea (formerly Glomus versiforme) and its bacterial endosymbionts.</title>
        <authorList>
            <person name="Sun X."/>
            <person name="Fei Z."/>
            <person name="Harrison M."/>
        </authorList>
    </citation>
    <scope>NUCLEOTIDE SEQUENCE [LARGE SCALE GENOMIC DNA]</scope>
    <source>
        <strain evidence="1 2">IT104</strain>
    </source>
</reference>
<sequence length="122" mass="14367">MIHVTKENFLTLKTALRQCLPLIRYFHITNIEIYDKIKPYKKILNKQLREDMNQYSFVPDRPVRSTILPPRSILIIELPPRTNEPKESFSNIISEDHAAEISSWIGRKKTVYSTTNAAYKFE</sequence>
<comment type="caution">
    <text evidence="1">The sequence shown here is derived from an EMBL/GenBank/DDBJ whole genome shotgun (WGS) entry which is preliminary data.</text>
</comment>
<gene>
    <name evidence="1" type="ORF">Glove_71g103</name>
</gene>
<proteinExistence type="predicted"/>
<dbReference type="AlphaFoldDB" id="A0A397JJ05"/>
<accession>A0A397JJ05</accession>
<dbReference type="EMBL" id="PQFF01000068">
    <property type="protein sequence ID" value="RHZ85134.1"/>
    <property type="molecule type" value="Genomic_DNA"/>
</dbReference>
<evidence type="ECO:0000313" key="2">
    <source>
        <dbReference type="Proteomes" id="UP000266861"/>
    </source>
</evidence>
<evidence type="ECO:0000313" key="1">
    <source>
        <dbReference type="EMBL" id="RHZ85134.1"/>
    </source>
</evidence>
<keyword evidence="2" id="KW-1185">Reference proteome</keyword>
<dbReference type="OrthoDB" id="2406712at2759"/>
<dbReference type="Proteomes" id="UP000266861">
    <property type="component" value="Unassembled WGS sequence"/>
</dbReference>